<organism evidence="1">
    <name type="scientific">marine metagenome</name>
    <dbReference type="NCBI Taxonomy" id="408172"/>
    <lineage>
        <taxon>unclassified sequences</taxon>
        <taxon>metagenomes</taxon>
        <taxon>ecological metagenomes</taxon>
    </lineage>
</organism>
<proteinExistence type="predicted"/>
<evidence type="ECO:0000313" key="1">
    <source>
        <dbReference type="EMBL" id="SVC02299.1"/>
    </source>
</evidence>
<dbReference type="AlphaFoldDB" id="A0A382ISQ7"/>
<sequence length="355" mass="38672">FTPFDEPWMHCWELDDNECEMSPDCKLESGDFGPGGGDFQCMEDCPMYPDGEWSQTNECTWLSDMLLSNCLNDCEMEIAGMHDMLKMQEHLLCNDTDGDCVGFLDGGPGPGGEGDCNIYCEGEYNDYCEFNIQLSPEFATCCPGFDITNCPAEEQVFVDQYDLDQCMTWSGLTGGNCMGCSINELANYYSDTTFYYTATDTTTFPMYSDSTVTFSTEINTGQFCGWIDQGLQGGIFMDCTWGVQDLLYGLASDCMACNTNSNPIACHAGVFGSTNYGSLDCSAWDASTGPACNTITNGDQCICDEDCEWIPNSDSGSTTGGTCKDFGSGGEFEIGGPPCLGDCTGSTTWDWDTQM</sequence>
<feature type="non-terminal residue" evidence="1">
    <location>
        <position position="355"/>
    </location>
</feature>
<accession>A0A382ISQ7</accession>
<protein>
    <submittedName>
        <fullName evidence="1">Uncharacterized protein</fullName>
    </submittedName>
</protein>
<gene>
    <name evidence="1" type="ORF">METZ01_LOCUS255153</name>
</gene>
<reference evidence="1" key="1">
    <citation type="submission" date="2018-05" db="EMBL/GenBank/DDBJ databases">
        <authorList>
            <person name="Lanie J.A."/>
            <person name="Ng W.-L."/>
            <person name="Kazmierczak K.M."/>
            <person name="Andrzejewski T.M."/>
            <person name="Davidsen T.M."/>
            <person name="Wayne K.J."/>
            <person name="Tettelin H."/>
            <person name="Glass J.I."/>
            <person name="Rusch D."/>
            <person name="Podicherti R."/>
            <person name="Tsui H.-C.T."/>
            <person name="Winkler M.E."/>
        </authorList>
    </citation>
    <scope>NUCLEOTIDE SEQUENCE</scope>
</reference>
<dbReference type="EMBL" id="UINC01069147">
    <property type="protein sequence ID" value="SVC02299.1"/>
    <property type="molecule type" value="Genomic_DNA"/>
</dbReference>
<name>A0A382ISQ7_9ZZZZ</name>
<feature type="non-terminal residue" evidence="1">
    <location>
        <position position="1"/>
    </location>
</feature>